<accession>A0A4Y2FYP1</accession>
<dbReference type="AlphaFoldDB" id="A0A4Y2FYP1"/>
<evidence type="ECO:0000313" key="2">
    <source>
        <dbReference type="EMBL" id="GBM46652.1"/>
    </source>
</evidence>
<protein>
    <submittedName>
        <fullName evidence="2">Uncharacterized protein</fullName>
    </submittedName>
</protein>
<proteinExistence type="predicted"/>
<organism evidence="2 3">
    <name type="scientific">Araneus ventricosus</name>
    <name type="common">Orbweaver spider</name>
    <name type="synonym">Epeira ventricosa</name>
    <dbReference type="NCBI Taxonomy" id="182803"/>
    <lineage>
        <taxon>Eukaryota</taxon>
        <taxon>Metazoa</taxon>
        <taxon>Ecdysozoa</taxon>
        <taxon>Arthropoda</taxon>
        <taxon>Chelicerata</taxon>
        <taxon>Arachnida</taxon>
        <taxon>Araneae</taxon>
        <taxon>Araneomorphae</taxon>
        <taxon>Entelegynae</taxon>
        <taxon>Araneoidea</taxon>
        <taxon>Araneidae</taxon>
        <taxon>Araneus</taxon>
    </lineage>
</organism>
<dbReference type="Proteomes" id="UP000499080">
    <property type="component" value="Unassembled WGS sequence"/>
</dbReference>
<keyword evidence="3" id="KW-1185">Reference proteome</keyword>
<feature type="compositionally biased region" description="Basic and acidic residues" evidence="1">
    <location>
        <begin position="57"/>
        <end position="67"/>
    </location>
</feature>
<dbReference type="EMBL" id="BGPR01001145">
    <property type="protein sequence ID" value="GBM46652.1"/>
    <property type="molecule type" value="Genomic_DNA"/>
</dbReference>
<sequence length="86" mass="9686">MYRSGGSYELVTFDACAGGFKRLRRCHIENEAKEIEPITKAIGGERFSYMEKREAGELIKDDEREMTSEEVDDLATPADSESSDSE</sequence>
<dbReference type="OrthoDB" id="6466647at2759"/>
<reference evidence="2 3" key="1">
    <citation type="journal article" date="2019" name="Sci. Rep.">
        <title>Orb-weaving spider Araneus ventricosus genome elucidates the spidroin gene catalogue.</title>
        <authorList>
            <person name="Kono N."/>
            <person name="Nakamura H."/>
            <person name="Ohtoshi R."/>
            <person name="Moran D.A.P."/>
            <person name="Shinohara A."/>
            <person name="Yoshida Y."/>
            <person name="Fujiwara M."/>
            <person name="Mori M."/>
            <person name="Tomita M."/>
            <person name="Arakawa K."/>
        </authorList>
    </citation>
    <scope>NUCLEOTIDE SEQUENCE [LARGE SCALE GENOMIC DNA]</scope>
</reference>
<feature type="region of interest" description="Disordered" evidence="1">
    <location>
        <begin position="57"/>
        <end position="86"/>
    </location>
</feature>
<gene>
    <name evidence="2" type="ORF">AVEN_274149_1</name>
</gene>
<comment type="caution">
    <text evidence="2">The sequence shown here is derived from an EMBL/GenBank/DDBJ whole genome shotgun (WGS) entry which is preliminary data.</text>
</comment>
<evidence type="ECO:0000256" key="1">
    <source>
        <dbReference type="SAM" id="MobiDB-lite"/>
    </source>
</evidence>
<name>A0A4Y2FYP1_ARAVE</name>
<evidence type="ECO:0000313" key="3">
    <source>
        <dbReference type="Proteomes" id="UP000499080"/>
    </source>
</evidence>